<dbReference type="Proteomes" id="UP000823937">
    <property type="component" value="Unassembled WGS sequence"/>
</dbReference>
<reference evidence="7" key="2">
    <citation type="submission" date="2021-04" db="EMBL/GenBank/DDBJ databases">
        <authorList>
            <person name="Gilroy R."/>
        </authorList>
    </citation>
    <scope>NUCLEOTIDE SEQUENCE</scope>
    <source>
        <strain evidence="7">CHK169-2315</strain>
    </source>
</reference>
<keyword evidence="3 6" id="KW-0812">Transmembrane</keyword>
<dbReference type="Pfam" id="PF01384">
    <property type="entry name" value="PHO4"/>
    <property type="match status" value="1"/>
</dbReference>
<feature type="transmembrane region" description="Helical" evidence="6">
    <location>
        <begin position="242"/>
        <end position="262"/>
    </location>
</feature>
<evidence type="ECO:0000256" key="1">
    <source>
        <dbReference type="ARBA" id="ARBA00004141"/>
    </source>
</evidence>
<reference evidence="7" key="1">
    <citation type="journal article" date="2021" name="PeerJ">
        <title>Extensive microbial diversity within the chicken gut microbiome revealed by metagenomics and culture.</title>
        <authorList>
            <person name="Gilroy R."/>
            <person name="Ravi A."/>
            <person name="Getino M."/>
            <person name="Pursley I."/>
            <person name="Horton D.L."/>
            <person name="Alikhan N.F."/>
            <person name="Baker D."/>
            <person name="Gharbi K."/>
            <person name="Hall N."/>
            <person name="Watson M."/>
            <person name="Adriaenssens E.M."/>
            <person name="Foster-Nyarko E."/>
            <person name="Jarju S."/>
            <person name="Secka A."/>
            <person name="Antonio M."/>
            <person name="Oren A."/>
            <person name="Chaudhuri R.R."/>
            <person name="La Ragione R."/>
            <person name="Hildebrand F."/>
            <person name="Pallen M.J."/>
        </authorList>
    </citation>
    <scope>NUCLEOTIDE SEQUENCE</scope>
    <source>
        <strain evidence="7">CHK169-2315</strain>
    </source>
</reference>
<evidence type="ECO:0000256" key="3">
    <source>
        <dbReference type="ARBA" id="ARBA00022692"/>
    </source>
</evidence>
<dbReference type="PANTHER" id="PTHR11101:SF80">
    <property type="entry name" value="PHOSPHATE TRANSPORTER"/>
    <property type="match status" value="1"/>
</dbReference>
<evidence type="ECO:0000313" key="8">
    <source>
        <dbReference type="Proteomes" id="UP000823937"/>
    </source>
</evidence>
<comment type="caution">
    <text evidence="7">The sequence shown here is derived from an EMBL/GenBank/DDBJ whole genome shotgun (WGS) entry which is preliminary data.</text>
</comment>
<dbReference type="InterPro" id="IPR001204">
    <property type="entry name" value="Phos_transporter"/>
</dbReference>
<keyword evidence="4 6" id="KW-1133">Transmembrane helix</keyword>
<protein>
    <recommendedName>
        <fullName evidence="6">Phosphate transporter</fullName>
    </recommendedName>
</protein>
<dbReference type="GO" id="GO:0016020">
    <property type="term" value="C:membrane"/>
    <property type="evidence" value="ECO:0007669"/>
    <property type="project" value="UniProtKB-SubCell"/>
</dbReference>
<gene>
    <name evidence="7" type="ORF">H9895_03875</name>
</gene>
<keyword evidence="5 6" id="KW-0472">Membrane</keyword>
<evidence type="ECO:0000256" key="4">
    <source>
        <dbReference type="ARBA" id="ARBA00022989"/>
    </source>
</evidence>
<dbReference type="GO" id="GO:0035435">
    <property type="term" value="P:phosphate ion transmembrane transport"/>
    <property type="evidence" value="ECO:0007669"/>
    <property type="project" value="TreeGrafter"/>
</dbReference>
<feature type="transmembrane region" description="Helical" evidence="6">
    <location>
        <begin position="294"/>
        <end position="314"/>
    </location>
</feature>
<keyword evidence="6" id="KW-0592">Phosphate transport</keyword>
<evidence type="ECO:0000256" key="2">
    <source>
        <dbReference type="ARBA" id="ARBA00022448"/>
    </source>
</evidence>
<comment type="subcellular location">
    <subcellularLocation>
        <location evidence="1 6">Membrane</location>
        <topology evidence="1 6">Multi-pass membrane protein</topology>
    </subcellularLocation>
</comment>
<dbReference type="EMBL" id="DXHX01000053">
    <property type="protein sequence ID" value="HIV74202.1"/>
    <property type="molecule type" value="Genomic_DNA"/>
</dbReference>
<feature type="transmembrane region" description="Helical" evidence="6">
    <location>
        <begin position="73"/>
        <end position="96"/>
    </location>
</feature>
<feature type="transmembrane region" description="Helical" evidence="6">
    <location>
        <begin position="268"/>
        <end position="285"/>
    </location>
</feature>
<dbReference type="PANTHER" id="PTHR11101">
    <property type="entry name" value="PHOSPHATE TRANSPORTER"/>
    <property type="match status" value="1"/>
</dbReference>
<feature type="transmembrane region" description="Helical" evidence="6">
    <location>
        <begin position="125"/>
        <end position="147"/>
    </location>
</feature>
<feature type="transmembrane region" description="Helical" evidence="6">
    <location>
        <begin position="320"/>
        <end position="337"/>
    </location>
</feature>
<feature type="transmembrane region" description="Helical" evidence="6">
    <location>
        <begin position="195"/>
        <end position="221"/>
    </location>
</feature>
<evidence type="ECO:0000313" key="7">
    <source>
        <dbReference type="EMBL" id="HIV74202.1"/>
    </source>
</evidence>
<name>A0A9D1TKC0_9BACI</name>
<evidence type="ECO:0000256" key="6">
    <source>
        <dbReference type="RuleBase" id="RU363058"/>
    </source>
</evidence>
<dbReference type="GO" id="GO:0005315">
    <property type="term" value="F:phosphate transmembrane transporter activity"/>
    <property type="evidence" value="ECO:0007669"/>
    <property type="project" value="InterPro"/>
</dbReference>
<feature type="transmembrane region" description="Helical" evidence="6">
    <location>
        <begin position="41"/>
        <end position="61"/>
    </location>
</feature>
<organism evidence="7 8">
    <name type="scientific">Candidatus Pseudogracilibacillus intestinigallinarum</name>
    <dbReference type="NCBI Taxonomy" id="2838742"/>
    <lineage>
        <taxon>Bacteria</taxon>
        <taxon>Bacillati</taxon>
        <taxon>Bacillota</taxon>
        <taxon>Bacilli</taxon>
        <taxon>Bacillales</taxon>
        <taxon>Bacillaceae</taxon>
        <taxon>Pseudogracilibacillus</taxon>
    </lineage>
</organism>
<feature type="transmembrane region" description="Helical" evidence="6">
    <location>
        <begin position="167"/>
        <end position="189"/>
    </location>
</feature>
<proteinExistence type="inferred from homology"/>
<comment type="similarity">
    <text evidence="6">Belongs to the inorganic phosphate transporter (PiT) (TC 2.A.20) family.</text>
</comment>
<accession>A0A9D1TKC0</accession>
<keyword evidence="2 6" id="KW-0813">Transport</keyword>
<sequence>MVIIIAVFIALLFAMNIGGSGAAASMGIVYGTGAIRSKRRTLIICSIAIFLGAAFGSRKVIETVGTGLIDVQLLNATSVVIILGSACTSLFIANMIGIPLSTSEVTVGAVIGLGFVYKSIYVESVLYIVLWWMITPLLAFLIVYGAILFYKKVRIKFPQPFRIKKQYIVLFVIIAGFLEALAAGMNNVANAVGPLVGAAMIPSSIAMGVGGLFIAIGAIVFGGKVLDTNGKKITKISIHDGLIVSLTSACITIIASICGIPIPMTQVTTSAIVGVGVANEGKVIFQQPIFKRIMIVWVVSPLISFFIAYYMVQIFVEQDMLSILLMTVFLLFVVTVWKMRTSVWKKEINKRPAVICQKKNNLILGYQGTNILKKTTLN</sequence>
<dbReference type="AlphaFoldDB" id="A0A9D1TKC0"/>
<evidence type="ECO:0000256" key="5">
    <source>
        <dbReference type="ARBA" id="ARBA00023136"/>
    </source>
</evidence>